<dbReference type="VEuPathDB" id="FungiDB:PADG_05960"/>
<dbReference type="EMBL" id="LZYO01000405">
    <property type="protein sequence ID" value="ODH13889.1"/>
    <property type="molecule type" value="Genomic_DNA"/>
</dbReference>
<evidence type="ECO:0000256" key="1">
    <source>
        <dbReference type="SAM" id="MobiDB-lite"/>
    </source>
</evidence>
<feature type="compositionally biased region" description="Polar residues" evidence="1">
    <location>
        <begin position="278"/>
        <end position="289"/>
    </location>
</feature>
<reference evidence="3 4" key="1">
    <citation type="submission" date="2016-06" db="EMBL/GenBank/DDBJ databases">
        <authorList>
            <person name="Kjaerup R.B."/>
            <person name="Dalgaard T.S."/>
            <person name="Juul-Madsen H.R."/>
        </authorList>
    </citation>
    <scope>NUCLEOTIDE SEQUENCE [LARGE SCALE GENOMIC DNA]</scope>
    <source>
        <strain evidence="3 4">Pb300</strain>
    </source>
</reference>
<name>A0A1D2J6D3_PARBR</name>
<organism evidence="3 4">
    <name type="scientific">Paracoccidioides brasiliensis</name>
    <dbReference type="NCBI Taxonomy" id="121759"/>
    <lineage>
        <taxon>Eukaryota</taxon>
        <taxon>Fungi</taxon>
        <taxon>Dikarya</taxon>
        <taxon>Ascomycota</taxon>
        <taxon>Pezizomycotina</taxon>
        <taxon>Eurotiomycetes</taxon>
        <taxon>Eurotiomycetidae</taxon>
        <taxon>Onygenales</taxon>
        <taxon>Ajellomycetaceae</taxon>
        <taxon>Paracoccidioides</taxon>
    </lineage>
</organism>
<gene>
    <name evidence="3" type="ORF">ACO22_06819</name>
</gene>
<feature type="compositionally biased region" description="Basic residues" evidence="1">
    <location>
        <begin position="393"/>
        <end position="402"/>
    </location>
</feature>
<feature type="compositionally biased region" description="Polar residues" evidence="1">
    <location>
        <begin position="1"/>
        <end position="32"/>
    </location>
</feature>
<dbReference type="PANTHER" id="PTHR22055">
    <property type="entry name" value="28 KDA HEAT- AND ACID-STABLE PHOSPHOPROTEIN PDGF-ASSOCIATED PROTEIN"/>
    <property type="match status" value="1"/>
</dbReference>
<feature type="compositionally biased region" description="Acidic residues" evidence="1">
    <location>
        <begin position="264"/>
        <end position="273"/>
    </location>
</feature>
<dbReference type="AlphaFoldDB" id="A0A1D2J6D3"/>
<dbReference type="VEuPathDB" id="FungiDB:PABG_05631"/>
<evidence type="ECO:0000259" key="2">
    <source>
        <dbReference type="Pfam" id="PF10252"/>
    </source>
</evidence>
<feature type="compositionally biased region" description="Basic and acidic residues" evidence="1">
    <location>
        <begin position="233"/>
        <end position="251"/>
    </location>
</feature>
<dbReference type="VEuPathDB" id="FungiDB:PABG_05632"/>
<protein>
    <recommendedName>
        <fullName evidence="2">Casein kinase substrate phosphoprotein PP28 domain-containing protein</fullName>
    </recommendedName>
</protein>
<feature type="region of interest" description="Disordered" evidence="1">
    <location>
        <begin position="202"/>
        <end position="337"/>
    </location>
</feature>
<accession>A0A1D2J6D3</accession>
<evidence type="ECO:0000313" key="4">
    <source>
        <dbReference type="Proteomes" id="UP000242814"/>
    </source>
</evidence>
<dbReference type="Proteomes" id="UP000242814">
    <property type="component" value="Unassembled WGS sequence"/>
</dbReference>
<feature type="compositionally biased region" description="Basic and acidic residues" evidence="1">
    <location>
        <begin position="310"/>
        <end position="337"/>
    </location>
</feature>
<feature type="compositionally biased region" description="Acidic residues" evidence="1">
    <location>
        <begin position="211"/>
        <end position="226"/>
    </location>
</feature>
<dbReference type="VEuPathDB" id="FungiDB:PADG_05959"/>
<feature type="compositionally biased region" description="Basic and acidic residues" evidence="1">
    <location>
        <begin position="353"/>
        <end position="385"/>
    </location>
</feature>
<feature type="domain" description="Casein kinase substrate phosphoprotein PP28" evidence="2">
    <location>
        <begin position="277"/>
        <end position="365"/>
    </location>
</feature>
<feature type="region of interest" description="Disordered" evidence="1">
    <location>
        <begin position="353"/>
        <end position="402"/>
    </location>
</feature>
<feature type="region of interest" description="Disordered" evidence="1">
    <location>
        <begin position="1"/>
        <end position="41"/>
    </location>
</feature>
<evidence type="ECO:0000313" key="3">
    <source>
        <dbReference type="EMBL" id="ODH13889.1"/>
    </source>
</evidence>
<sequence length="402" mass="44123">MERLPSDTNPSTDLESGPGTSFANNRESSLSSGHGDDNDDLRIEQISSKDSGVDPASVLFQSYYPEALNRPHSDISWVGSVQNFLLFVIGTLSGRATDAGYFKAYPNRKYPIIRLNRDQRYIVVVCICHSKWIFRIGASIVVLATLSSMSPDLKKPGIRFGIILSIASLASMTGPPTSGALIHLKNGEYLYAQIFSGASMAVDPNDIEPLSGEEESEEEEDEESEADSGPSKEMTREERKAAAKARKEAAIAKKKMVLPGELPPSEDEDEDVDMPANPNHTAKSRSQAAMSPAETNGEAVPAKSGNGPLSRKEREAIQSQQARERYMKLHAEGKTEEARADLARLAIIKERREAEKARKEAEKEEREEREREKAEAKAREAKLREAALGPGAKGKKLSPKKK</sequence>
<dbReference type="InterPro" id="IPR039876">
    <property type="entry name" value="HAP28"/>
</dbReference>
<dbReference type="Pfam" id="PF10252">
    <property type="entry name" value="PP28"/>
    <property type="match status" value="1"/>
</dbReference>
<proteinExistence type="predicted"/>
<dbReference type="InterPro" id="IPR019380">
    <property type="entry name" value="Casein_kinase_sb_PP28"/>
</dbReference>
<comment type="caution">
    <text evidence="3">The sequence shown here is derived from an EMBL/GenBank/DDBJ whole genome shotgun (WGS) entry which is preliminary data.</text>
</comment>